<dbReference type="Gene3D" id="1.20.1250.20">
    <property type="entry name" value="MFS general substrate transporter like domains"/>
    <property type="match status" value="2"/>
</dbReference>
<feature type="transmembrane region" description="Helical" evidence="6">
    <location>
        <begin position="276"/>
        <end position="297"/>
    </location>
</feature>
<evidence type="ECO:0000313" key="8">
    <source>
        <dbReference type="EMBL" id="GIO65968.1"/>
    </source>
</evidence>
<keyword evidence="3 6" id="KW-0812">Transmembrane</keyword>
<dbReference type="InterPro" id="IPR036259">
    <property type="entry name" value="MFS_trans_sf"/>
</dbReference>
<dbReference type="InterPro" id="IPR050327">
    <property type="entry name" value="Proton-linked_MCT"/>
</dbReference>
<accession>A0ABQ4LS41</accession>
<dbReference type="CDD" id="cd17355">
    <property type="entry name" value="MFS_YcxA_like"/>
    <property type="match status" value="1"/>
</dbReference>
<dbReference type="RefSeq" id="WP_246536580.1">
    <property type="nucleotide sequence ID" value="NZ_BORW01000002.1"/>
</dbReference>
<comment type="caution">
    <text evidence="8">The sequence shown here is derived from an EMBL/GenBank/DDBJ whole genome shotgun (WGS) entry which is preliminary data.</text>
</comment>
<feature type="transmembrane region" description="Helical" evidence="6">
    <location>
        <begin position="88"/>
        <end position="108"/>
    </location>
</feature>
<keyword evidence="4 6" id="KW-1133">Transmembrane helix</keyword>
<dbReference type="InterPro" id="IPR020846">
    <property type="entry name" value="MFS_dom"/>
</dbReference>
<comment type="subcellular location">
    <subcellularLocation>
        <location evidence="1">Cell membrane</location>
        <topology evidence="1">Multi-pass membrane protein</topology>
    </subcellularLocation>
</comment>
<feature type="transmembrane region" description="Helical" evidence="6">
    <location>
        <begin position="177"/>
        <end position="197"/>
    </location>
</feature>
<feature type="transmembrane region" description="Helical" evidence="6">
    <location>
        <begin position="145"/>
        <end position="165"/>
    </location>
</feature>
<dbReference type="PANTHER" id="PTHR11360">
    <property type="entry name" value="MONOCARBOXYLATE TRANSPORTER"/>
    <property type="match status" value="1"/>
</dbReference>
<evidence type="ECO:0000256" key="5">
    <source>
        <dbReference type="ARBA" id="ARBA00023136"/>
    </source>
</evidence>
<feature type="transmembrane region" description="Helical" evidence="6">
    <location>
        <begin position="114"/>
        <end position="133"/>
    </location>
</feature>
<feature type="transmembrane region" description="Helical" evidence="6">
    <location>
        <begin position="16"/>
        <end position="36"/>
    </location>
</feature>
<evidence type="ECO:0000256" key="4">
    <source>
        <dbReference type="ARBA" id="ARBA00022989"/>
    </source>
</evidence>
<dbReference type="SUPFAM" id="SSF103473">
    <property type="entry name" value="MFS general substrate transporter"/>
    <property type="match status" value="1"/>
</dbReference>
<reference evidence="8 9" key="1">
    <citation type="submission" date="2021-03" db="EMBL/GenBank/DDBJ databases">
        <title>Antimicrobial resistance genes in bacteria isolated from Japanese honey, and their potential for conferring macrolide and lincosamide resistance in the American foulbrood pathogen Paenibacillus larvae.</title>
        <authorList>
            <person name="Okamoto M."/>
            <person name="Kumagai M."/>
            <person name="Kanamori H."/>
            <person name="Takamatsu D."/>
        </authorList>
    </citation>
    <scope>NUCLEOTIDE SEQUENCE [LARGE SCALE GENOMIC DNA]</scope>
    <source>
        <strain evidence="8 9">J21TS3</strain>
    </source>
</reference>
<dbReference type="Pfam" id="PF07690">
    <property type="entry name" value="MFS_1"/>
    <property type="match status" value="1"/>
</dbReference>
<dbReference type="PROSITE" id="PS50850">
    <property type="entry name" value="MFS"/>
    <property type="match status" value="1"/>
</dbReference>
<proteinExistence type="predicted"/>
<evidence type="ECO:0000256" key="6">
    <source>
        <dbReference type="SAM" id="Phobius"/>
    </source>
</evidence>
<dbReference type="PANTHER" id="PTHR11360:SF290">
    <property type="entry name" value="MONOCARBOXYLATE MFS PERMEASE"/>
    <property type="match status" value="1"/>
</dbReference>
<feature type="transmembrane region" description="Helical" evidence="6">
    <location>
        <begin position="368"/>
        <end position="390"/>
    </location>
</feature>
<organism evidence="8 9">
    <name type="scientific">Paenibacillus cookii</name>
    <dbReference type="NCBI Taxonomy" id="157839"/>
    <lineage>
        <taxon>Bacteria</taxon>
        <taxon>Bacillati</taxon>
        <taxon>Bacillota</taxon>
        <taxon>Bacilli</taxon>
        <taxon>Bacillales</taxon>
        <taxon>Paenibacillaceae</taxon>
        <taxon>Paenibacillus</taxon>
    </lineage>
</organism>
<protein>
    <submittedName>
        <fullName evidence="8">MFS transporter</fullName>
    </submittedName>
</protein>
<dbReference type="Proteomes" id="UP000680638">
    <property type="component" value="Unassembled WGS sequence"/>
</dbReference>
<dbReference type="InterPro" id="IPR011701">
    <property type="entry name" value="MFS"/>
</dbReference>
<feature type="transmembrane region" description="Helical" evidence="6">
    <location>
        <begin position="396"/>
        <end position="416"/>
    </location>
</feature>
<evidence type="ECO:0000256" key="2">
    <source>
        <dbReference type="ARBA" id="ARBA00022448"/>
    </source>
</evidence>
<evidence type="ECO:0000259" key="7">
    <source>
        <dbReference type="PROSITE" id="PS50850"/>
    </source>
</evidence>
<feature type="transmembrane region" description="Helical" evidence="6">
    <location>
        <begin position="241"/>
        <end position="264"/>
    </location>
</feature>
<keyword evidence="5 6" id="KW-0472">Membrane</keyword>
<feature type="transmembrane region" description="Helical" evidence="6">
    <location>
        <begin position="56"/>
        <end position="81"/>
    </location>
</feature>
<feature type="domain" description="Major facilitator superfamily (MFS) profile" evidence="7">
    <location>
        <begin position="21"/>
        <end position="423"/>
    </location>
</feature>
<gene>
    <name evidence="8" type="ORF">J21TS3_07890</name>
</gene>
<keyword evidence="2" id="KW-0813">Transport</keyword>
<evidence type="ECO:0000256" key="1">
    <source>
        <dbReference type="ARBA" id="ARBA00004651"/>
    </source>
</evidence>
<keyword evidence="9" id="KW-1185">Reference proteome</keyword>
<dbReference type="EMBL" id="BORW01000002">
    <property type="protein sequence ID" value="GIO65968.1"/>
    <property type="molecule type" value="Genomic_DNA"/>
</dbReference>
<name>A0ABQ4LS41_9BACL</name>
<evidence type="ECO:0000313" key="9">
    <source>
        <dbReference type="Proteomes" id="UP000680638"/>
    </source>
</evidence>
<evidence type="ECO:0000256" key="3">
    <source>
        <dbReference type="ARBA" id="ARBA00022692"/>
    </source>
</evidence>
<sequence>MSMRDEQVQIRPKSRFYYGWIIVLLTFATLLVSAGIRSLPSVLIVPFQEDFGWSRASISSVISVGIFLYGLVGPFSAALLLKFGFRKVIVASLAVLGLSLAVTPWIRSLWQFELLWGIVSGLATGMMANVLGVTVSNQWFAKRKGLVVGLLTANAATGQLLFLPLYAKLTSDFGWKYAVYIAVISIVLVLAAVAIWMRNHPHDVGAAPYGSDEMVKPTPFEGNIFLAPLQNLRQALSSATFWLLAGTFFFCGLSTNGLIGTHLIAACGDHGIMEVAAAGLLAMMGVFDLFGTTISGWLSDRFDSRKLLFVYYGFRGLSLLFLPYALSSASPYMLVAFSVFYGLDWIATVPPTAKLAGEAFGKEKSGMIFGWIVVAHQIGASAAAYGAGALRDWLGSYSQAFVVAGFLCFIASVMAMQIRKSRAGRAGAAI</sequence>